<dbReference type="GO" id="GO:0016579">
    <property type="term" value="P:protein deubiquitination"/>
    <property type="evidence" value="ECO:0007669"/>
    <property type="project" value="InterPro"/>
</dbReference>
<name>F0ZHB5_DICPU</name>
<dbReference type="RefSeq" id="XP_003286825.1">
    <property type="nucleotide sequence ID" value="XM_003286777.1"/>
</dbReference>
<dbReference type="InterPro" id="IPR050164">
    <property type="entry name" value="Peptidase_C19"/>
</dbReference>
<evidence type="ECO:0000256" key="2">
    <source>
        <dbReference type="ARBA" id="ARBA00009085"/>
    </source>
</evidence>
<dbReference type="InterPro" id="IPR038765">
    <property type="entry name" value="Papain-like_cys_pep_sf"/>
</dbReference>
<protein>
    <recommendedName>
        <fullName evidence="5">Ubiquitin carboxyl-terminal hydrolase</fullName>
        <ecNumber evidence="5">3.4.19.12</ecNumber>
    </recommendedName>
</protein>
<feature type="region of interest" description="Disordered" evidence="6">
    <location>
        <begin position="79"/>
        <end position="104"/>
    </location>
</feature>
<feature type="region of interest" description="Disordered" evidence="6">
    <location>
        <begin position="184"/>
        <end position="204"/>
    </location>
</feature>
<evidence type="ECO:0000313" key="9">
    <source>
        <dbReference type="Proteomes" id="UP000001064"/>
    </source>
</evidence>
<dbReference type="FunCoup" id="F0ZHB5">
    <property type="interactions" value="567"/>
</dbReference>
<evidence type="ECO:0000256" key="4">
    <source>
        <dbReference type="ARBA" id="ARBA00022801"/>
    </source>
</evidence>
<dbReference type="InterPro" id="IPR028889">
    <property type="entry name" value="USP"/>
</dbReference>
<feature type="region of interest" description="Disordered" evidence="6">
    <location>
        <begin position="272"/>
        <end position="292"/>
    </location>
</feature>
<keyword evidence="5" id="KW-0788">Thiol protease</keyword>
<dbReference type="PANTHER" id="PTHR24006:SF733">
    <property type="entry name" value="RE52890P"/>
    <property type="match status" value="1"/>
</dbReference>
<dbReference type="PROSITE" id="PS50235">
    <property type="entry name" value="USP_3"/>
    <property type="match status" value="1"/>
</dbReference>
<dbReference type="eggNOG" id="KOG1864">
    <property type="taxonomic scope" value="Eukaryota"/>
</dbReference>
<dbReference type="PROSITE" id="PS00972">
    <property type="entry name" value="USP_1"/>
    <property type="match status" value="1"/>
</dbReference>
<proteinExistence type="inferred from homology"/>
<reference evidence="9" key="1">
    <citation type="journal article" date="2011" name="Genome Biol.">
        <title>Comparative genomics of the social amoebae Dictyostelium discoideum and Dictyostelium purpureum.</title>
        <authorList>
            <consortium name="US DOE Joint Genome Institute (JGI-PGF)"/>
            <person name="Sucgang R."/>
            <person name="Kuo A."/>
            <person name="Tian X."/>
            <person name="Salerno W."/>
            <person name="Parikh A."/>
            <person name="Feasley C.L."/>
            <person name="Dalin E."/>
            <person name="Tu H."/>
            <person name="Huang E."/>
            <person name="Barry K."/>
            <person name="Lindquist E."/>
            <person name="Shapiro H."/>
            <person name="Bruce D."/>
            <person name="Schmutz J."/>
            <person name="Salamov A."/>
            <person name="Fey P."/>
            <person name="Gaudet P."/>
            <person name="Anjard C."/>
            <person name="Babu M.M."/>
            <person name="Basu S."/>
            <person name="Bushmanova Y."/>
            <person name="van der Wel H."/>
            <person name="Katoh-Kurasawa M."/>
            <person name="Dinh C."/>
            <person name="Coutinho P.M."/>
            <person name="Saito T."/>
            <person name="Elias M."/>
            <person name="Schaap P."/>
            <person name="Kay R.R."/>
            <person name="Henrissat B."/>
            <person name="Eichinger L."/>
            <person name="Rivero F."/>
            <person name="Putnam N.H."/>
            <person name="West C.M."/>
            <person name="Loomis W.F."/>
            <person name="Chisholm R.L."/>
            <person name="Shaulsky G."/>
            <person name="Strassmann J.E."/>
            <person name="Queller D.C."/>
            <person name="Kuspa A."/>
            <person name="Grigoriev I.V."/>
        </authorList>
    </citation>
    <scope>NUCLEOTIDE SEQUENCE [LARGE SCALE GENOMIC DNA]</scope>
    <source>
        <strain evidence="9">QSDP1</strain>
    </source>
</reference>
<keyword evidence="5" id="KW-0833">Ubl conjugation pathway</keyword>
<sequence>MGNSQSNTDLEKLYEKYEFFPRSQKLFGFENFGNTCYCNSVLQVLYFCVPFRNRLLKYYCEVKGLPPFVPYDIDDLESNNNNNNNNNNSDNSNKSKSEQDNNNCNNVNIYQQQHQQQQQLIQQQLQQKRNSSAQPIGYQRNINQQQQVSPQKQIPSHQIPQQQPSQSSFFSFNILSFLSGGSGTQSNNGLNSPTTTSSSGNKTSREENLIIHLGELFYTIHQNRDTYGCLKPERFVDRLKRENEMFSNYNHQDAHEFLNFLLNSIAEYLQKQQKQQQQQQEKDQEPDQKDEEKKEFKSFVHEIFEGILTNETKCLTCESITNKDESFLDLSIDIEKNKSLTSCLSNFSSVEVLSKNNKFFCDKYKKLPNTLIIHLKRFKYSETVQQYTKLNYRVVFPFETIIQNTTSDLKDYDRKYNLFAVVIHVGSGPNRGHYYSLIKCHGVWFLFDDDNIDIREEADIHECFGSSNEFSNDCGYLLFYQLEPNK</sequence>
<organism evidence="8 9">
    <name type="scientific">Dictyostelium purpureum</name>
    <name type="common">Slime mold</name>
    <dbReference type="NCBI Taxonomy" id="5786"/>
    <lineage>
        <taxon>Eukaryota</taxon>
        <taxon>Amoebozoa</taxon>
        <taxon>Evosea</taxon>
        <taxon>Eumycetozoa</taxon>
        <taxon>Dictyostelia</taxon>
        <taxon>Dictyosteliales</taxon>
        <taxon>Dictyosteliaceae</taxon>
        <taxon>Dictyostelium</taxon>
    </lineage>
</organism>
<dbReference type="PROSITE" id="PS00973">
    <property type="entry name" value="USP_2"/>
    <property type="match status" value="1"/>
</dbReference>
<dbReference type="InterPro" id="IPR001394">
    <property type="entry name" value="Peptidase_C19_UCH"/>
</dbReference>
<dbReference type="GO" id="GO:0006508">
    <property type="term" value="P:proteolysis"/>
    <property type="evidence" value="ECO:0007669"/>
    <property type="project" value="UniProtKB-KW"/>
</dbReference>
<accession>F0ZHB5</accession>
<keyword evidence="3 5" id="KW-0645">Protease</keyword>
<dbReference type="Pfam" id="PF00443">
    <property type="entry name" value="UCH"/>
    <property type="match status" value="1"/>
</dbReference>
<dbReference type="EMBL" id="GL871020">
    <property type="protein sequence ID" value="EGC36657.1"/>
    <property type="molecule type" value="Genomic_DNA"/>
</dbReference>
<dbReference type="OrthoDB" id="27652at2759"/>
<keyword evidence="9" id="KW-1185">Reference proteome</keyword>
<dbReference type="PANTHER" id="PTHR24006">
    <property type="entry name" value="UBIQUITIN CARBOXYL-TERMINAL HYDROLASE"/>
    <property type="match status" value="1"/>
</dbReference>
<dbReference type="EC" id="3.4.19.12" evidence="5"/>
<dbReference type="SUPFAM" id="SSF54001">
    <property type="entry name" value="Cysteine proteinases"/>
    <property type="match status" value="1"/>
</dbReference>
<feature type="compositionally biased region" description="Polar residues" evidence="6">
    <location>
        <begin position="184"/>
        <end position="202"/>
    </location>
</feature>
<dbReference type="AlphaFoldDB" id="F0ZHB5"/>
<dbReference type="GO" id="GO:0004843">
    <property type="term" value="F:cysteine-type deubiquitinase activity"/>
    <property type="evidence" value="ECO:0000318"/>
    <property type="project" value="GO_Central"/>
</dbReference>
<feature type="domain" description="USP" evidence="7">
    <location>
        <begin position="27"/>
        <end position="483"/>
    </location>
</feature>
<keyword evidence="4 5" id="KW-0378">Hydrolase</keyword>
<dbReference type="Gene3D" id="3.90.70.10">
    <property type="entry name" value="Cysteine proteinases"/>
    <property type="match status" value="2"/>
</dbReference>
<evidence type="ECO:0000256" key="6">
    <source>
        <dbReference type="SAM" id="MobiDB-lite"/>
    </source>
</evidence>
<dbReference type="Proteomes" id="UP000001064">
    <property type="component" value="Unassembled WGS sequence"/>
</dbReference>
<comment type="catalytic activity">
    <reaction evidence="1 5">
        <text>Thiol-dependent hydrolysis of ester, thioester, amide, peptide and isopeptide bonds formed by the C-terminal Gly of ubiquitin (a 76-residue protein attached to proteins as an intracellular targeting signal).</text>
        <dbReference type="EC" id="3.4.19.12"/>
    </reaction>
</comment>
<evidence type="ECO:0000256" key="1">
    <source>
        <dbReference type="ARBA" id="ARBA00000707"/>
    </source>
</evidence>
<feature type="region of interest" description="Disordered" evidence="6">
    <location>
        <begin position="144"/>
        <end position="165"/>
    </location>
</feature>
<dbReference type="KEGG" id="dpp:DICPUDRAFT_77679"/>
<dbReference type="OMA" id="ELFYTIH"/>
<dbReference type="GO" id="GO:0031647">
    <property type="term" value="P:regulation of protein stability"/>
    <property type="evidence" value="ECO:0000318"/>
    <property type="project" value="GO_Central"/>
</dbReference>
<dbReference type="GeneID" id="10504202"/>
<evidence type="ECO:0000256" key="5">
    <source>
        <dbReference type="RuleBase" id="RU366025"/>
    </source>
</evidence>
<dbReference type="VEuPathDB" id="AmoebaDB:DICPUDRAFT_77679"/>
<evidence type="ECO:0000259" key="7">
    <source>
        <dbReference type="PROSITE" id="PS50235"/>
    </source>
</evidence>
<dbReference type="InParanoid" id="F0ZHB5"/>
<dbReference type="GO" id="GO:0005634">
    <property type="term" value="C:nucleus"/>
    <property type="evidence" value="ECO:0000318"/>
    <property type="project" value="GO_Central"/>
</dbReference>
<dbReference type="GO" id="GO:0005829">
    <property type="term" value="C:cytosol"/>
    <property type="evidence" value="ECO:0000318"/>
    <property type="project" value="GO_Central"/>
</dbReference>
<evidence type="ECO:0000256" key="3">
    <source>
        <dbReference type="ARBA" id="ARBA00022670"/>
    </source>
</evidence>
<dbReference type="STRING" id="5786.F0ZHB5"/>
<comment type="similarity">
    <text evidence="2 5">Belongs to the peptidase C19 family.</text>
</comment>
<evidence type="ECO:0000313" key="8">
    <source>
        <dbReference type="EMBL" id="EGC36657.1"/>
    </source>
</evidence>
<gene>
    <name evidence="8" type="ORF">DICPUDRAFT_77679</name>
</gene>
<dbReference type="InterPro" id="IPR018200">
    <property type="entry name" value="USP_CS"/>
</dbReference>
<feature type="compositionally biased region" description="Low complexity" evidence="6">
    <location>
        <begin position="79"/>
        <end position="92"/>
    </location>
</feature>
<feature type="compositionally biased region" description="Basic and acidic residues" evidence="6">
    <location>
        <begin position="280"/>
        <end position="292"/>
    </location>
</feature>